<evidence type="ECO:0000256" key="1">
    <source>
        <dbReference type="SAM" id="Phobius"/>
    </source>
</evidence>
<evidence type="ECO:0000313" key="3">
    <source>
        <dbReference type="EMBL" id="KIO47493.1"/>
    </source>
</evidence>
<evidence type="ECO:0000313" key="2">
    <source>
        <dbReference type="EMBL" id="KIO46245.1"/>
    </source>
</evidence>
<protein>
    <submittedName>
        <fullName evidence="3">Uncharacterized protein</fullName>
    </submittedName>
</protein>
<name>A0A0C3ML99_9PORP</name>
<reference evidence="2 4" key="2">
    <citation type="submission" date="2014-07" db="EMBL/GenBank/DDBJ databases">
        <title>Porphyromonadaceae bacterium OUH 334697 = ATCC BAA-2682 = DSM 28341 draft genome.</title>
        <authorList>
            <person name="Sydenham T.V."/>
            <person name="Hasman H."/>
            <person name="Justesen U.S."/>
        </authorList>
    </citation>
    <scope>NUCLEOTIDE SEQUENCE [LARGE SCALE GENOMIC DNA]</scope>
    <source>
        <strain evidence="2 4">OUH 334697</strain>
    </source>
</reference>
<reference evidence="3 5" key="1">
    <citation type="submission" date="2014-07" db="EMBL/GenBank/DDBJ databases">
        <title>Porphyromonadaceae bacterium OUH 308042 = ATCC BAA-2681 = DSM 28342 draft genome.</title>
        <authorList>
            <person name="Sydenham T.V."/>
            <person name="Hasman H."/>
            <person name="Justensen U.S."/>
        </authorList>
    </citation>
    <scope>NUCLEOTIDE SEQUENCE [LARGE SCALE GENOMIC DNA]</scope>
    <source>
        <strain evidence="3 5">OUH 308042</strain>
    </source>
</reference>
<evidence type="ECO:0000313" key="4">
    <source>
        <dbReference type="Proteomes" id="UP000031937"/>
    </source>
</evidence>
<comment type="caution">
    <text evidence="3">The sequence shown here is derived from an EMBL/GenBank/DDBJ whole genome shotgun (WGS) entry which is preliminary data.</text>
</comment>
<dbReference type="EMBL" id="JPIT01000016">
    <property type="protein sequence ID" value="KIO46245.1"/>
    <property type="molecule type" value="Genomic_DNA"/>
</dbReference>
<sequence>MFLRIGIIGILGFLAVVFLNMLLEVIISVMMYGIGIFILVALVAIVFLPEEKWTYYQKYFQMKIEQFRLKLRMKSME</sequence>
<dbReference type="AlphaFoldDB" id="A0A0C3ML99"/>
<gene>
    <name evidence="3" type="ORF">BA92_00295</name>
    <name evidence="2" type="ORF">IE90_05470</name>
</gene>
<accession>A0A0C3ML99</accession>
<dbReference type="Proteomes" id="UP000031937">
    <property type="component" value="Unassembled WGS sequence"/>
</dbReference>
<dbReference type="EMBL" id="JPIU01000014">
    <property type="protein sequence ID" value="KIO47493.1"/>
    <property type="molecule type" value="Genomic_DNA"/>
</dbReference>
<organism evidence="3 5">
    <name type="scientific">Sanguibacteroides justesenii</name>
    <dbReference type="NCBI Taxonomy" id="1547597"/>
    <lineage>
        <taxon>Bacteria</taxon>
        <taxon>Pseudomonadati</taxon>
        <taxon>Bacteroidota</taxon>
        <taxon>Bacteroidia</taxon>
        <taxon>Bacteroidales</taxon>
        <taxon>Porphyromonadaceae</taxon>
        <taxon>Sanguibacteroides</taxon>
    </lineage>
</organism>
<dbReference type="Proteomes" id="UP000031980">
    <property type="component" value="Unassembled WGS sequence"/>
</dbReference>
<dbReference type="RefSeq" id="WP_041502856.1">
    <property type="nucleotide sequence ID" value="NZ_JPIT01000016.1"/>
</dbReference>
<keyword evidence="5" id="KW-1185">Reference proteome</keyword>
<keyword evidence="1" id="KW-1133">Transmembrane helix</keyword>
<feature type="transmembrane region" description="Helical" evidence="1">
    <location>
        <begin position="5"/>
        <end position="23"/>
    </location>
</feature>
<feature type="transmembrane region" description="Helical" evidence="1">
    <location>
        <begin position="29"/>
        <end position="48"/>
    </location>
</feature>
<evidence type="ECO:0000313" key="5">
    <source>
        <dbReference type="Proteomes" id="UP000031980"/>
    </source>
</evidence>
<keyword evidence="1" id="KW-0812">Transmembrane</keyword>
<keyword evidence="1" id="KW-0472">Membrane</keyword>
<proteinExistence type="predicted"/>